<dbReference type="Proteomes" id="UP000023152">
    <property type="component" value="Unassembled WGS sequence"/>
</dbReference>
<feature type="non-terminal residue" evidence="2">
    <location>
        <position position="193"/>
    </location>
</feature>
<keyword evidence="1" id="KW-0732">Signal</keyword>
<evidence type="ECO:0000313" key="2">
    <source>
        <dbReference type="EMBL" id="ETO07938.1"/>
    </source>
</evidence>
<comment type="caution">
    <text evidence="2">The sequence shown here is derived from an EMBL/GenBank/DDBJ whole genome shotgun (WGS) entry which is preliminary data.</text>
</comment>
<gene>
    <name evidence="2" type="ORF">RFI_29452</name>
</gene>
<feature type="signal peptide" evidence="1">
    <location>
        <begin position="1"/>
        <end position="22"/>
    </location>
</feature>
<reference evidence="2 3" key="1">
    <citation type="journal article" date="2013" name="Curr. Biol.">
        <title>The Genome of the Foraminiferan Reticulomyxa filosa.</title>
        <authorList>
            <person name="Glockner G."/>
            <person name="Hulsmann N."/>
            <person name="Schleicher M."/>
            <person name="Noegel A.A."/>
            <person name="Eichinger L."/>
            <person name="Gallinger C."/>
            <person name="Pawlowski J."/>
            <person name="Sierra R."/>
            <person name="Euteneuer U."/>
            <person name="Pillet L."/>
            <person name="Moustafa A."/>
            <person name="Platzer M."/>
            <person name="Groth M."/>
            <person name="Szafranski K."/>
            <person name="Schliwa M."/>
        </authorList>
    </citation>
    <scope>NUCLEOTIDE SEQUENCE [LARGE SCALE GENOMIC DNA]</scope>
</reference>
<dbReference type="EMBL" id="ASPP01025540">
    <property type="protein sequence ID" value="ETO07938.1"/>
    <property type="molecule type" value="Genomic_DNA"/>
</dbReference>
<evidence type="ECO:0000256" key="1">
    <source>
        <dbReference type="SAM" id="SignalP"/>
    </source>
</evidence>
<name>X6M1C5_RETFI</name>
<feature type="chain" id="PRO_5004974555" evidence="1">
    <location>
        <begin position="23"/>
        <end position="193"/>
    </location>
</feature>
<organism evidence="2 3">
    <name type="scientific">Reticulomyxa filosa</name>
    <dbReference type="NCBI Taxonomy" id="46433"/>
    <lineage>
        <taxon>Eukaryota</taxon>
        <taxon>Sar</taxon>
        <taxon>Rhizaria</taxon>
        <taxon>Retaria</taxon>
        <taxon>Foraminifera</taxon>
        <taxon>Monothalamids</taxon>
        <taxon>Reticulomyxidae</taxon>
        <taxon>Reticulomyxa</taxon>
    </lineage>
</organism>
<proteinExistence type="predicted"/>
<dbReference type="AlphaFoldDB" id="X6M1C5"/>
<accession>X6M1C5</accession>
<keyword evidence="3" id="KW-1185">Reference proteome</keyword>
<protein>
    <submittedName>
        <fullName evidence="2">Uncharacterized protein</fullName>
    </submittedName>
</protein>
<sequence length="193" mass="22204">MKASLVLIAVHVLNAFLMISNATNVNIFNSSKDVANEQISQQYVHIGKTIEYISKLLYQQRVDIENVEMCVMFTNLQFGNLVSCANFNKWSMVLENESIRFPSSKLLINTKLFKNISYIKMQAMNIFQSTLVISSTFFKLAFKSLSHRSNEKKKYVLKKKGSYVYQEIISGRSDCIYDGIDLKKKLKKNKNSI</sequence>
<evidence type="ECO:0000313" key="3">
    <source>
        <dbReference type="Proteomes" id="UP000023152"/>
    </source>
</evidence>